<dbReference type="EMBL" id="JABBFV010000005">
    <property type="protein sequence ID" value="NML10235.1"/>
    <property type="molecule type" value="Genomic_DNA"/>
</dbReference>
<proteinExistence type="predicted"/>
<protein>
    <submittedName>
        <fullName evidence="2">Cytochrome bd-I oxidase subunit CydX</fullName>
    </submittedName>
</protein>
<dbReference type="NCBIfam" id="TIGR02106">
    <property type="entry name" value="cyd_oper_ybgT"/>
    <property type="match status" value="1"/>
</dbReference>
<reference evidence="2 3" key="1">
    <citation type="submission" date="2020-04" db="EMBL/GenBank/DDBJ databases">
        <title>Sphingobium sp. AR-3-1 isolated from Arctic soil.</title>
        <authorList>
            <person name="Dahal R.H."/>
            <person name="Chaudhary D.K."/>
        </authorList>
    </citation>
    <scope>NUCLEOTIDE SEQUENCE [LARGE SCALE GENOMIC DNA]</scope>
    <source>
        <strain evidence="2 3">AR-3-1</strain>
    </source>
</reference>
<organism evidence="2 3">
    <name type="scientific">Sphingobium psychrophilum</name>
    <dbReference type="NCBI Taxonomy" id="2728834"/>
    <lineage>
        <taxon>Bacteria</taxon>
        <taxon>Pseudomonadati</taxon>
        <taxon>Pseudomonadota</taxon>
        <taxon>Alphaproteobacteria</taxon>
        <taxon>Sphingomonadales</taxon>
        <taxon>Sphingomonadaceae</taxon>
        <taxon>Sphingobium</taxon>
    </lineage>
</organism>
<keyword evidence="1" id="KW-1133">Transmembrane helix</keyword>
<gene>
    <name evidence="2" type="primary">cydX</name>
    <name evidence="2" type="ORF">HHL08_08740</name>
</gene>
<keyword evidence="1" id="KW-0472">Membrane</keyword>
<dbReference type="Proteomes" id="UP000519023">
    <property type="component" value="Unassembled WGS sequence"/>
</dbReference>
<dbReference type="RefSeq" id="WP_082166109.1">
    <property type="nucleotide sequence ID" value="NZ_JABBFV010000005.1"/>
</dbReference>
<dbReference type="AlphaFoldDB" id="A0A7X9WUS8"/>
<feature type="transmembrane region" description="Helical" evidence="1">
    <location>
        <begin position="6"/>
        <end position="25"/>
    </location>
</feature>
<keyword evidence="3" id="KW-1185">Reference proteome</keyword>
<keyword evidence="1" id="KW-0812">Transmembrane</keyword>
<evidence type="ECO:0000256" key="1">
    <source>
        <dbReference type="SAM" id="Phobius"/>
    </source>
</evidence>
<comment type="caution">
    <text evidence="2">The sequence shown here is derived from an EMBL/GenBank/DDBJ whole genome shotgun (WGS) entry which is preliminary data.</text>
</comment>
<dbReference type="InterPro" id="IPR011724">
    <property type="entry name" value="Cyd_oper_YbgT"/>
</dbReference>
<dbReference type="Pfam" id="PF08173">
    <property type="entry name" value="YbgT_YccB"/>
    <property type="match status" value="1"/>
</dbReference>
<evidence type="ECO:0000313" key="2">
    <source>
        <dbReference type="EMBL" id="NML10235.1"/>
    </source>
</evidence>
<sequence>MATWYFAWVLGLGLAVGFSILNGTWHEVHLPNGATVPDETELPKPLPA</sequence>
<accession>A0A7X9WUS8</accession>
<evidence type="ECO:0000313" key="3">
    <source>
        <dbReference type="Proteomes" id="UP000519023"/>
    </source>
</evidence>
<dbReference type="InterPro" id="IPR012994">
    <property type="entry name" value="YbgT_YccB"/>
</dbReference>
<name>A0A7X9WUS8_9SPHN</name>